<evidence type="ECO:0000313" key="3">
    <source>
        <dbReference type="Proteomes" id="UP000034325"/>
    </source>
</evidence>
<dbReference type="PANTHER" id="PTHR11550">
    <property type="entry name" value="CTP SYNTHASE"/>
    <property type="match status" value="1"/>
</dbReference>
<dbReference type="InterPro" id="IPR027417">
    <property type="entry name" value="P-loop_NTPase"/>
</dbReference>
<dbReference type="PANTHER" id="PTHR11550:SF0">
    <property type="entry name" value="CTP SYNTHASE-RELATED"/>
    <property type="match status" value="1"/>
</dbReference>
<dbReference type="SUPFAM" id="SSF52540">
    <property type="entry name" value="P-loop containing nucleoside triphosphate hydrolases"/>
    <property type="match status" value="1"/>
</dbReference>
<feature type="domain" description="CTP synthase N-terminal" evidence="1">
    <location>
        <begin position="2"/>
        <end position="97"/>
    </location>
</feature>
<dbReference type="InterPro" id="IPR004468">
    <property type="entry name" value="CTP_synthase"/>
</dbReference>
<reference evidence="2 3" key="1">
    <citation type="journal article" date="2015" name="Nature">
        <title>rRNA introns, odd ribosomes, and small enigmatic genomes across a large radiation of phyla.</title>
        <authorList>
            <person name="Brown C.T."/>
            <person name="Hug L.A."/>
            <person name="Thomas B.C."/>
            <person name="Sharon I."/>
            <person name="Castelle C.J."/>
            <person name="Singh A."/>
            <person name="Wilkins M.J."/>
            <person name="Williams K.H."/>
            <person name="Banfield J.F."/>
        </authorList>
    </citation>
    <scope>NUCLEOTIDE SEQUENCE [LARGE SCALE GENOMIC DNA]</scope>
</reference>
<organism evidence="2 3">
    <name type="scientific">Candidatus Woesebacteria bacterium GW2011_GWA1_39_12</name>
    <dbReference type="NCBI Taxonomy" id="1618549"/>
    <lineage>
        <taxon>Bacteria</taxon>
        <taxon>Candidatus Woeseibacteriota</taxon>
    </lineage>
</organism>
<dbReference type="GO" id="GO:0006241">
    <property type="term" value="P:CTP biosynthetic process"/>
    <property type="evidence" value="ECO:0007669"/>
    <property type="project" value="TreeGrafter"/>
</dbReference>
<feature type="non-terminal residue" evidence="2">
    <location>
        <position position="97"/>
    </location>
</feature>
<accession>A0A0G0LZ61</accession>
<evidence type="ECO:0000259" key="1">
    <source>
        <dbReference type="Pfam" id="PF06418"/>
    </source>
</evidence>
<dbReference type="EMBL" id="LBWA01000016">
    <property type="protein sequence ID" value="KKQ97208.1"/>
    <property type="molecule type" value="Genomic_DNA"/>
</dbReference>
<comment type="caution">
    <text evidence="2">The sequence shown here is derived from an EMBL/GenBank/DDBJ whole genome shotgun (WGS) entry which is preliminary data.</text>
</comment>
<dbReference type="GO" id="GO:0003883">
    <property type="term" value="F:CTP synthase activity"/>
    <property type="evidence" value="ECO:0007669"/>
    <property type="project" value="InterPro"/>
</dbReference>
<dbReference type="InterPro" id="IPR017456">
    <property type="entry name" value="CTP_synthase_N"/>
</dbReference>
<evidence type="ECO:0000313" key="2">
    <source>
        <dbReference type="EMBL" id="KKQ97208.1"/>
    </source>
</evidence>
<sequence>MKFIIVSGGVVSGLGKGTISASLALLLKSQGFRVTPVKIDMYLNVDAGTIRPQEHGEVFVTQDGMETDEDLGHYERFLHENLVRENYITTGQIYQEV</sequence>
<dbReference type="Proteomes" id="UP000034325">
    <property type="component" value="Unassembled WGS sequence"/>
</dbReference>
<dbReference type="Pfam" id="PF06418">
    <property type="entry name" value="CTP_synth_N"/>
    <property type="match status" value="1"/>
</dbReference>
<gene>
    <name evidence="2" type="ORF">UT23_C0016G0025</name>
</gene>
<dbReference type="GO" id="GO:0019856">
    <property type="term" value="P:pyrimidine nucleobase biosynthetic process"/>
    <property type="evidence" value="ECO:0007669"/>
    <property type="project" value="TreeGrafter"/>
</dbReference>
<dbReference type="GO" id="GO:0042802">
    <property type="term" value="F:identical protein binding"/>
    <property type="evidence" value="ECO:0007669"/>
    <property type="project" value="TreeGrafter"/>
</dbReference>
<proteinExistence type="predicted"/>
<dbReference type="Gene3D" id="3.40.50.300">
    <property type="entry name" value="P-loop containing nucleotide triphosphate hydrolases"/>
    <property type="match status" value="1"/>
</dbReference>
<dbReference type="AlphaFoldDB" id="A0A0G0LZ61"/>
<protein>
    <submittedName>
        <fullName evidence="2">CTP synthase</fullName>
    </submittedName>
</protein>
<name>A0A0G0LZ61_9BACT</name>